<dbReference type="OrthoDB" id="407355at2759"/>
<dbReference type="SUPFAM" id="SSF55194">
    <property type="entry name" value="Ribosome recycling factor, RRF"/>
    <property type="match status" value="1"/>
</dbReference>
<evidence type="ECO:0000256" key="4">
    <source>
        <dbReference type="SAM" id="MobiDB-lite"/>
    </source>
</evidence>
<protein>
    <submittedName>
        <fullName evidence="6">Ribosome recycling factor</fullName>
    </submittedName>
</protein>
<dbReference type="InterPro" id="IPR036191">
    <property type="entry name" value="RRF_sf"/>
</dbReference>
<keyword evidence="7" id="KW-1185">Reference proteome</keyword>
<dbReference type="PANTHER" id="PTHR20982">
    <property type="entry name" value="RIBOSOME RECYCLING FACTOR"/>
    <property type="match status" value="1"/>
</dbReference>
<dbReference type="InParanoid" id="A0A316YYI4"/>
<dbReference type="STRING" id="215250.A0A316YYI4"/>
<organism evidence="6 7">
    <name type="scientific">Acaromyces ingoldii</name>
    <dbReference type="NCBI Taxonomy" id="215250"/>
    <lineage>
        <taxon>Eukaryota</taxon>
        <taxon>Fungi</taxon>
        <taxon>Dikarya</taxon>
        <taxon>Basidiomycota</taxon>
        <taxon>Ustilaginomycotina</taxon>
        <taxon>Exobasidiomycetes</taxon>
        <taxon>Exobasidiales</taxon>
        <taxon>Cryptobasidiaceae</taxon>
        <taxon>Acaromyces</taxon>
    </lineage>
</organism>
<keyword evidence="2" id="KW-0648">Protein biosynthesis</keyword>
<gene>
    <name evidence="6" type="ORF">FA10DRAFT_264730</name>
</gene>
<comment type="similarity">
    <text evidence="1">Belongs to the RRF family.</text>
</comment>
<name>A0A316YYI4_9BASI</name>
<comment type="function">
    <text evidence="3">Necessary for protein synthesis in mitochondria. Functions as a ribosome recycling factor in mitochondria.</text>
</comment>
<reference evidence="6 7" key="1">
    <citation type="journal article" date="2018" name="Mol. Biol. Evol.">
        <title>Broad Genomic Sampling Reveals a Smut Pathogenic Ancestry of the Fungal Clade Ustilaginomycotina.</title>
        <authorList>
            <person name="Kijpornyongpan T."/>
            <person name="Mondo S.J."/>
            <person name="Barry K."/>
            <person name="Sandor L."/>
            <person name="Lee J."/>
            <person name="Lipzen A."/>
            <person name="Pangilinan J."/>
            <person name="LaButti K."/>
            <person name="Hainaut M."/>
            <person name="Henrissat B."/>
            <person name="Grigoriev I.V."/>
            <person name="Spatafora J.W."/>
            <person name="Aime M.C."/>
        </authorList>
    </citation>
    <scope>NUCLEOTIDE SEQUENCE [LARGE SCALE GENOMIC DNA]</scope>
    <source>
        <strain evidence="6 7">MCA 4198</strain>
    </source>
</reference>
<dbReference type="AlphaFoldDB" id="A0A316YYI4"/>
<dbReference type="Gene3D" id="1.10.132.20">
    <property type="entry name" value="Ribosome-recycling factor"/>
    <property type="match status" value="1"/>
</dbReference>
<accession>A0A316YYI4</accession>
<evidence type="ECO:0000313" key="6">
    <source>
        <dbReference type="EMBL" id="PWN94162.1"/>
    </source>
</evidence>
<feature type="compositionally biased region" description="Polar residues" evidence="4">
    <location>
        <begin position="104"/>
        <end position="113"/>
    </location>
</feature>
<dbReference type="PANTHER" id="PTHR20982:SF3">
    <property type="entry name" value="MITOCHONDRIAL RIBOSOME RECYCLING FACTOR PSEUDO 1"/>
    <property type="match status" value="1"/>
</dbReference>
<dbReference type="InterPro" id="IPR002661">
    <property type="entry name" value="Ribosome_recyc_fac"/>
</dbReference>
<evidence type="ECO:0000256" key="2">
    <source>
        <dbReference type="ARBA" id="ARBA00022917"/>
    </source>
</evidence>
<dbReference type="GO" id="GO:0006412">
    <property type="term" value="P:translation"/>
    <property type="evidence" value="ECO:0007669"/>
    <property type="project" value="UniProtKB-KW"/>
</dbReference>
<evidence type="ECO:0000256" key="1">
    <source>
        <dbReference type="ARBA" id="ARBA00005912"/>
    </source>
</evidence>
<feature type="domain" description="Ribosome recycling factor" evidence="5">
    <location>
        <begin position="146"/>
        <end position="323"/>
    </location>
</feature>
<dbReference type="Gene3D" id="3.30.1360.40">
    <property type="match status" value="1"/>
</dbReference>
<evidence type="ECO:0000313" key="7">
    <source>
        <dbReference type="Proteomes" id="UP000245768"/>
    </source>
</evidence>
<dbReference type="EMBL" id="KZ819634">
    <property type="protein sequence ID" value="PWN94162.1"/>
    <property type="molecule type" value="Genomic_DNA"/>
</dbReference>
<feature type="region of interest" description="Disordered" evidence="4">
    <location>
        <begin position="276"/>
        <end position="307"/>
    </location>
</feature>
<dbReference type="RefSeq" id="XP_025381360.1">
    <property type="nucleotide sequence ID" value="XM_025520769.1"/>
</dbReference>
<dbReference type="Pfam" id="PF01765">
    <property type="entry name" value="RRF"/>
    <property type="match status" value="1"/>
</dbReference>
<dbReference type="GO" id="GO:0043023">
    <property type="term" value="F:ribosomal large subunit binding"/>
    <property type="evidence" value="ECO:0007669"/>
    <property type="project" value="TreeGrafter"/>
</dbReference>
<feature type="region of interest" description="Disordered" evidence="4">
    <location>
        <begin position="35"/>
        <end position="118"/>
    </location>
</feature>
<dbReference type="InterPro" id="IPR023584">
    <property type="entry name" value="Ribosome_recyc_fac_dom"/>
</dbReference>
<evidence type="ECO:0000256" key="3">
    <source>
        <dbReference type="ARBA" id="ARBA00024909"/>
    </source>
</evidence>
<dbReference type="Proteomes" id="UP000245768">
    <property type="component" value="Unassembled WGS sequence"/>
</dbReference>
<sequence>MRAPTLLASTSLRSAAAAAAAAPQRWVPLRRTLHATPALPKSKRSQVTTPAPAAPDEVPVIKTRGKGAKGASSTPKGARSKHGAKGQAMDDAEEGDGGEGSSSTRKTTTTDASLPNERFDEAALKANMARAVSRCRETVAHMVGSHGRADPSLLDGIRVSFTGTRQADATAGDATSGTKVEGDGQEYSLRDFATVGVRDGALIVTCFDAESVKQVERAIYAAHPQLGLTPQQTNEEGVLRIPVPRPTAETRAQLVKDINRVCENARVSIRSARHAAQKQIKEDTRTKVVGSSEAQREMKKMEEETKKRAAEVEQLFEQTKKRIEQGQ</sequence>
<evidence type="ECO:0000259" key="5">
    <source>
        <dbReference type="Pfam" id="PF01765"/>
    </source>
</evidence>
<dbReference type="GeneID" id="37042685"/>
<dbReference type="GO" id="GO:0005739">
    <property type="term" value="C:mitochondrion"/>
    <property type="evidence" value="ECO:0007669"/>
    <property type="project" value="TreeGrafter"/>
</dbReference>
<feature type="compositionally biased region" description="Basic and acidic residues" evidence="4">
    <location>
        <begin position="294"/>
        <end position="307"/>
    </location>
</feature>
<proteinExistence type="inferred from homology"/>